<dbReference type="InterPro" id="IPR027417">
    <property type="entry name" value="P-loop_NTPase"/>
</dbReference>
<accession>A0ABN2DLK6</accession>
<feature type="domain" description="ABC transporter" evidence="10">
    <location>
        <begin position="10"/>
        <end position="279"/>
    </location>
</feature>
<dbReference type="Pfam" id="PF00005">
    <property type="entry name" value="ABC_tran"/>
    <property type="match status" value="1"/>
</dbReference>
<dbReference type="InterPro" id="IPR013563">
    <property type="entry name" value="Oligopep_ABC_C"/>
</dbReference>
<dbReference type="Proteomes" id="UP001501705">
    <property type="component" value="Unassembled WGS sequence"/>
</dbReference>
<dbReference type="PROSITE" id="PS00211">
    <property type="entry name" value="ABC_TRANSPORTER_1"/>
    <property type="match status" value="1"/>
</dbReference>
<evidence type="ECO:0000256" key="4">
    <source>
        <dbReference type="ARBA" id="ARBA00022475"/>
    </source>
</evidence>
<evidence type="ECO:0000256" key="1">
    <source>
        <dbReference type="ARBA" id="ARBA00004202"/>
    </source>
</evidence>
<evidence type="ECO:0000256" key="3">
    <source>
        <dbReference type="ARBA" id="ARBA00022448"/>
    </source>
</evidence>
<dbReference type="InterPro" id="IPR003439">
    <property type="entry name" value="ABC_transporter-like_ATP-bd"/>
</dbReference>
<dbReference type="SUPFAM" id="SSF52540">
    <property type="entry name" value="P-loop containing nucleoside triphosphate hydrolases"/>
    <property type="match status" value="1"/>
</dbReference>
<proteinExistence type="inferred from homology"/>
<evidence type="ECO:0000256" key="6">
    <source>
        <dbReference type="ARBA" id="ARBA00022741"/>
    </source>
</evidence>
<organism evidence="11 12">
    <name type="scientific">Kribbella hippodromi</name>
    <dbReference type="NCBI Taxonomy" id="434347"/>
    <lineage>
        <taxon>Bacteria</taxon>
        <taxon>Bacillati</taxon>
        <taxon>Actinomycetota</taxon>
        <taxon>Actinomycetes</taxon>
        <taxon>Propionibacteriales</taxon>
        <taxon>Kribbellaceae</taxon>
        <taxon>Kribbella</taxon>
    </lineage>
</organism>
<dbReference type="Gene3D" id="3.40.50.300">
    <property type="entry name" value="P-loop containing nucleotide triphosphate hydrolases"/>
    <property type="match status" value="1"/>
</dbReference>
<keyword evidence="9" id="KW-0472">Membrane</keyword>
<keyword evidence="6" id="KW-0547">Nucleotide-binding</keyword>
<dbReference type="InterPro" id="IPR050388">
    <property type="entry name" value="ABC_Ni/Peptide_Import"/>
</dbReference>
<dbReference type="InterPro" id="IPR003593">
    <property type="entry name" value="AAA+_ATPase"/>
</dbReference>
<evidence type="ECO:0000313" key="12">
    <source>
        <dbReference type="Proteomes" id="UP001501705"/>
    </source>
</evidence>
<dbReference type="NCBIfam" id="TIGR01727">
    <property type="entry name" value="oligo_HPY"/>
    <property type="match status" value="1"/>
</dbReference>
<name>A0ABN2DLK6_9ACTN</name>
<dbReference type="PANTHER" id="PTHR43297">
    <property type="entry name" value="OLIGOPEPTIDE TRANSPORT ATP-BINDING PROTEIN APPD"/>
    <property type="match status" value="1"/>
</dbReference>
<evidence type="ECO:0000256" key="7">
    <source>
        <dbReference type="ARBA" id="ARBA00022840"/>
    </source>
</evidence>
<sequence length="366" mass="40413">MRRHTIEPLLEIEKLSTHFATADGLVKAVDDVTLRVEPGKTLCIVGESGCGKSVTARSILRLVDPPGRIVAGRINFRSREGGGGGADPADGGGKVVDLAALDPRGPELRRIRGKEIGMVFQEPMVALSPVHTIGQQLVEVLRLHENLGKKEARERAIAELRGVGIPNPERRIDSYSFQLSGGMRQRAMIAMALACRPQLLIADEPTTALDVTTQAQILRLLRKLQEERGMAILFITHDLGVVAELADRVAVMYLGNVVEECDVDSLFHDPRHPYTRALLRSVPRIERRARRRLPTIRGQVPHPQQRPSGCPYRTRCDHVVLGECDVENPELVSDGQREVRCVHYPTAESIRDGHELEHEEVAADAG</sequence>
<evidence type="ECO:0000256" key="8">
    <source>
        <dbReference type="ARBA" id="ARBA00022967"/>
    </source>
</evidence>
<keyword evidence="8" id="KW-1278">Translocase</keyword>
<reference evidence="11 12" key="1">
    <citation type="journal article" date="2019" name="Int. J. Syst. Evol. Microbiol.">
        <title>The Global Catalogue of Microorganisms (GCM) 10K type strain sequencing project: providing services to taxonomists for standard genome sequencing and annotation.</title>
        <authorList>
            <consortium name="The Broad Institute Genomics Platform"/>
            <consortium name="The Broad Institute Genome Sequencing Center for Infectious Disease"/>
            <person name="Wu L."/>
            <person name="Ma J."/>
        </authorList>
    </citation>
    <scope>NUCLEOTIDE SEQUENCE [LARGE SCALE GENOMIC DNA]</scope>
    <source>
        <strain evidence="11 12">JCM 15572</strain>
    </source>
</reference>
<evidence type="ECO:0000259" key="10">
    <source>
        <dbReference type="PROSITE" id="PS50893"/>
    </source>
</evidence>
<keyword evidence="12" id="KW-1185">Reference proteome</keyword>
<protein>
    <submittedName>
        <fullName evidence="11">ABC transporter ATP-binding protein</fullName>
    </submittedName>
</protein>
<keyword evidence="3" id="KW-0813">Transport</keyword>
<dbReference type="GO" id="GO:0005524">
    <property type="term" value="F:ATP binding"/>
    <property type="evidence" value="ECO:0007669"/>
    <property type="project" value="UniProtKB-KW"/>
</dbReference>
<comment type="similarity">
    <text evidence="2">Belongs to the ABC transporter superfamily.</text>
</comment>
<dbReference type="RefSeq" id="WP_344235168.1">
    <property type="nucleotide sequence ID" value="NZ_BAAAPH010000012.1"/>
</dbReference>
<keyword evidence="7 11" id="KW-0067">ATP-binding</keyword>
<gene>
    <name evidence="11" type="ORF">GCM10009804_40870</name>
</gene>
<keyword evidence="4" id="KW-1003">Cell membrane</keyword>
<evidence type="ECO:0000256" key="5">
    <source>
        <dbReference type="ARBA" id="ARBA00022519"/>
    </source>
</evidence>
<dbReference type="PROSITE" id="PS50893">
    <property type="entry name" value="ABC_TRANSPORTER_2"/>
    <property type="match status" value="1"/>
</dbReference>
<comment type="caution">
    <text evidence="11">The sequence shown here is derived from an EMBL/GenBank/DDBJ whole genome shotgun (WGS) entry which is preliminary data.</text>
</comment>
<dbReference type="Pfam" id="PF08352">
    <property type="entry name" value="oligo_HPY"/>
    <property type="match status" value="1"/>
</dbReference>
<evidence type="ECO:0000313" key="11">
    <source>
        <dbReference type="EMBL" id="GAA1580084.1"/>
    </source>
</evidence>
<dbReference type="PANTHER" id="PTHR43297:SF14">
    <property type="entry name" value="ATPASE AAA-TYPE CORE DOMAIN-CONTAINING PROTEIN"/>
    <property type="match status" value="1"/>
</dbReference>
<keyword evidence="5" id="KW-0997">Cell inner membrane</keyword>
<evidence type="ECO:0000256" key="2">
    <source>
        <dbReference type="ARBA" id="ARBA00005417"/>
    </source>
</evidence>
<dbReference type="SMART" id="SM00382">
    <property type="entry name" value="AAA"/>
    <property type="match status" value="1"/>
</dbReference>
<dbReference type="CDD" id="cd03257">
    <property type="entry name" value="ABC_NikE_OppD_transporters"/>
    <property type="match status" value="1"/>
</dbReference>
<dbReference type="InterPro" id="IPR017871">
    <property type="entry name" value="ABC_transporter-like_CS"/>
</dbReference>
<dbReference type="EMBL" id="BAAAPH010000012">
    <property type="protein sequence ID" value="GAA1580084.1"/>
    <property type="molecule type" value="Genomic_DNA"/>
</dbReference>
<evidence type="ECO:0000256" key="9">
    <source>
        <dbReference type="ARBA" id="ARBA00023136"/>
    </source>
</evidence>
<comment type="subcellular location">
    <subcellularLocation>
        <location evidence="1">Cell membrane</location>
        <topology evidence="1">Peripheral membrane protein</topology>
    </subcellularLocation>
</comment>